<dbReference type="InterPro" id="IPR052979">
    <property type="entry name" value="Adenylate-forming_domain"/>
</dbReference>
<dbReference type="PANTHER" id="PTHR33927:SF1">
    <property type="entry name" value="TRANSMEMBRANE PROTEIN"/>
    <property type="match status" value="1"/>
</dbReference>
<feature type="transmembrane region" description="Helical" evidence="2">
    <location>
        <begin position="260"/>
        <end position="282"/>
    </location>
</feature>
<feature type="transmembrane region" description="Helical" evidence="2">
    <location>
        <begin position="224"/>
        <end position="248"/>
    </location>
</feature>
<feature type="transmembrane region" description="Helical" evidence="2">
    <location>
        <begin position="182"/>
        <end position="204"/>
    </location>
</feature>
<dbReference type="OrthoDB" id="3142841at2759"/>
<dbReference type="SUPFAM" id="SSF52343">
    <property type="entry name" value="Ferredoxin reductase-like, C-terminal NADP-linked domain"/>
    <property type="match status" value="1"/>
</dbReference>
<proteinExistence type="predicted"/>
<keyword evidence="2" id="KW-0472">Membrane</keyword>
<reference evidence="3" key="1">
    <citation type="submission" date="2020-02" db="EMBL/GenBank/DDBJ databases">
        <authorList>
            <person name="Scholz U."/>
            <person name="Mascher M."/>
            <person name="Fiebig A."/>
        </authorList>
    </citation>
    <scope>NUCLEOTIDE SEQUENCE</scope>
</reference>
<feature type="region of interest" description="Disordered" evidence="1">
    <location>
        <begin position="101"/>
        <end position="127"/>
    </location>
</feature>
<evidence type="ECO:0000256" key="2">
    <source>
        <dbReference type="SAM" id="Phobius"/>
    </source>
</evidence>
<keyword evidence="4" id="KW-1185">Reference proteome</keyword>
<dbReference type="InterPro" id="IPR039261">
    <property type="entry name" value="FNR_nucleotide-bd"/>
</dbReference>
<accession>A0A7I8KXS2</accession>
<sequence length="560" mass="61568">MESLNEENTRSSSCRGVSFEIRARANSFTGSSLINNFDRPSGRWLQLPWRLGNSAEVFPEPVHSQRLLSRSSSHFCDVERDDEDEKHGPLPIFQEVSNDLEKQQPGQALEPREQHTGDKGDRSVTPVKTNESRLSIILLDQGLFTVYKRLFAVFFTVNMAALVLAIAGNFSYAERKAATFAIYNVLVLTLCRSEAFLRLVFWCSVKALGRPWVPLRMKTATTSFLQSVGGIHSSCGVSSVAWLIYALVRTLKHRHNASPEIIAVASAILSLLFVSCLVSFPLVRHLHHNVFERTHRFAGWTALALLWVFVVLTAGYDPKSESYDKLNASRLAKQQEIWLTLLVTLLTVLPWVTVKRVSVSVASPSGHASIIKFAGGVKAGLLGRISRSPLSEWHAFAIISDNKEGHMMLAGAVGDFTRGLVSDPPSHLWVRGVHFAGLPYLVHMYNRAVLVATGSGIAVFLSFLLQPCAAEVCVVWVTKSVDQNFGSEIKEMMSGHPAGKVIIHDTAVSGRPNVAELAVETAKKWKAEVVVVTSNPQGSRDVVDACRGEGIAAFGPIWDS</sequence>
<feature type="transmembrane region" description="Helical" evidence="2">
    <location>
        <begin position="297"/>
        <end position="316"/>
    </location>
</feature>
<organism evidence="3 4">
    <name type="scientific">Spirodela intermedia</name>
    <name type="common">Intermediate duckweed</name>
    <dbReference type="NCBI Taxonomy" id="51605"/>
    <lineage>
        <taxon>Eukaryota</taxon>
        <taxon>Viridiplantae</taxon>
        <taxon>Streptophyta</taxon>
        <taxon>Embryophyta</taxon>
        <taxon>Tracheophyta</taxon>
        <taxon>Spermatophyta</taxon>
        <taxon>Magnoliopsida</taxon>
        <taxon>Liliopsida</taxon>
        <taxon>Araceae</taxon>
        <taxon>Lemnoideae</taxon>
        <taxon>Spirodela</taxon>
    </lineage>
</organism>
<dbReference type="PANTHER" id="PTHR33927">
    <property type="entry name" value="TRANSMEMBRANE PROTEIN"/>
    <property type="match status" value="1"/>
</dbReference>
<feature type="transmembrane region" description="Helical" evidence="2">
    <location>
        <begin position="337"/>
        <end position="354"/>
    </location>
</feature>
<protein>
    <submittedName>
        <fullName evidence="3">Uncharacterized protein</fullName>
    </submittedName>
</protein>
<name>A0A7I8KXS2_SPIIN</name>
<evidence type="ECO:0000313" key="4">
    <source>
        <dbReference type="Proteomes" id="UP000663760"/>
    </source>
</evidence>
<dbReference type="Proteomes" id="UP000663760">
    <property type="component" value="Chromosome 9"/>
</dbReference>
<evidence type="ECO:0000313" key="3">
    <source>
        <dbReference type="EMBL" id="CAA7402599.1"/>
    </source>
</evidence>
<dbReference type="AlphaFoldDB" id="A0A7I8KXS2"/>
<dbReference type="EMBL" id="LR746272">
    <property type="protein sequence ID" value="CAA7402599.1"/>
    <property type="molecule type" value="Genomic_DNA"/>
</dbReference>
<gene>
    <name evidence="3" type="ORF">SI8410_09013277</name>
</gene>
<feature type="compositionally biased region" description="Basic and acidic residues" evidence="1">
    <location>
        <begin position="110"/>
        <end position="122"/>
    </location>
</feature>
<keyword evidence="2" id="KW-0812">Transmembrane</keyword>
<evidence type="ECO:0000256" key="1">
    <source>
        <dbReference type="SAM" id="MobiDB-lite"/>
    </source>
</evidence>
<feature type="transmembrane region" description="Helical" evidence="2">
    <location>
        <begin position="150"/>
        <end position="170"/>
    </location>
</feature>
<keyword evidence="2" id="KW-1133">Transmembrane helix</keyword>